<dbReference type="EMBL" id="QFWT01000010">
    <property type="protein sequence ID" value="PWI32215.1"/>
    <property type="molecule type" value="Genomic_DNA"/>
</dbReference>
<dbReference type="PROSITE" id="PS51257">
    <property type="entry name" value="PROKAR_LIPOPROTEIN"/>
    <property type="match status" value="1"/>
</dbReference>
<dbReference type="Proteomes" id="UP000245362">
    <property type="component" value="Unassembled WGS sequence"/>
</dbReference>
<dbReference type="PANTHER" id="PTHR38037">
    <property type="entry name" value="ZN_PROTEASE DOMAIN-CONTAINING PROTEIN"/>
    <property type="match status" value="1"/>
</dbReference>
<organism evidence="2 3">
    <name type="scientific">Vibrio albus</name>
    <dbReference type="NCBI Taxonomy" id="2200953"/>
    <lineage>
        <taxon>Bacteria</taxon>
        <taxon>Pseudomonadati</taxon>
        <taxon>Pseudomonadota</taxon>
        <taxon>Gammaproteobacteria</taxon>
        <taxon>Vibrionales</taxon>
        <taxon>Vibrionaceae</taxon>
        <taxon>Vibrio</taxon>
    </lineage>
</organism>
<dbReference type="Pfam" id="PF05618">
    <property type="entry name" value="Zn_protease"/>
    <property type="match status" value="1"/>
</dbReference>
<sequence length="266" mass="29427">MGHLKSLLSVFCITGLVACGSPTTLSDNNSEIDNKEPLEGPLTASELAEVADLQMVEQKHPDVQEPVVEVTPKRAETDPGINNQEVTRLDEPVAELISDTQDVEKAEMAESVQQTIVSQPLSDAEESAPSVVVSVQDNQYLFGSQEWAYLPGVSKSFVAEVNPDIDLSLIHVTDMNIFERNGKEWVTFSLGNETGDKQSEMNLPVTVWLEKRPVVATWVQVGELTDRINFVLMKKLSAEEVLVLGKNFFNDKVVVDPGRQYIQTKK</sequence>
<dbReference type="InterPro" id="IPR021109">
    <property type="entry name" value="Peptidase_aspartic_dom_sf"/>
</dbReference>
<accession>A0A2U3B670</accession>
<evidence type="ECO:0000259" key="1">
    <source>
        <dbReference type="Pfam" id="PF05618"/>
    </source>
</evidence>
<gene>
    <name evidence="2" type="ORF">DI392_16180</name>
</gene>
<dbReference type="AlphaFoldDB" id="A0A2U3B670"/>
<protein>
    <recommendedName>
        <fullName evidence="1">Retropepsin-like aspartic endopeptidase domain-containing protein</fullName>
    </recommendedName>
</protein>
<comment type="caution">
    <text evidence="2">The sequence shown here is derived from an EMBL/GenBank/DDBJ whole genome shotgun (WGS) entry which is preliminary data.</text>
</comment>
<evidence type="ECO:0000313" key="3">
    <source>
        <dbReference type="Proteomes" id="UP000245362"/>
    </source>
</evidence>
<name>A0A2U3B670_9VIBR</name>
<dbReference type="RefSeq" id="WP_109320740.1">
    <property type="nucleotide sequence ID" value="NZ_QFWT01000010.1"/>
</dbReference>
<dbReference type="SUPFAM" id="SSF50630">
    <property type="entry name" value="Acid proteases"/>
    <property type="match status" value="1"/>
</dbReference>
<dbReference type="OrthoDB" id="8546610at2"/>
<proteinExistence type="predicted"/>
<reference evidence="2 3" key="1">
    <citation type="submission" date="2018-05" db="EMBL/GenBank/DDBJ databases">
        <title>Vibrio limimaris sp. nov., isolated from marine sediment.</title>
        <authorList>
            <person name="Li C.-M."/>
        </authorList>
    </citation>
    <scope>NUCLEOTIDE SEQUENCE [LARGE SCALE GENOMIC DNA]</scope>
    <source>
        <strain evidence="2 3">E4404</strain>
    </source>
</reference>
<evidence type="ECO:0000313" key="2">
    <source>
        <dbReference type="EMBL" id="PWI32215.1"/>
    </source>
</evidence>
<keyword evidence="3" id="KW-1185">Reference proteome</keyword>
<dbReference type="Gene3D" id="2.40.70.10">
    <property type="entry name" value="Acid Proteases"/>
    <property type="match status" value="1"/>
</dbReference>
<dbReference type="InterPro" id="IPR008503">
    <property type="entry name" value="Asp_endopeptidase"/>
</dbReference>
<feature type="domain" description="Retropepsin-like aspartic endopeptidase" evidence="1">
    <location>
        <begin position="142"/>
        <end position="266"/>
    </location>
</feature>
<dbReference type="PANTHER" id="PTHR38037:SF2">
    <property type="entry name" value="ATP-DEPENDENT ZINC PROTEASE DOMAIN-CONTAINING PROTEIN-RELATED"/>
    <property type="match status" value="1"/>
</dbReference>